<comment type="similarity">
    <text evidence="2">Belongs to the PBP/GOBP family.</text>
</comment>
<dbReference type="InterPro" id="IPR006170">
    <property type="entry name" value="PBP/GOBP"/>
</dbReference>
<protein>
    <submittedName>
        <fullName evidence="5">General odorant-binding protein 28a</fullName>
    </submittedName>
</protein>
<evidence type="ECO:0000256" key="3">
    <source>
        <dbReference type="ARBA" id="ARBA00022525"/>
    </source>
</evidence>
<comment type="caution">
    <text evidence="5">The sequence shown here is derived from an EMBL/GenBank/DDBJ whole genome shotgun (WGS) entry which is preliminary data.</text>
</comment>
<dbReference type="PANTHER" id="PTHR11857">
    <property type="entry name" value="ODORANT BINDING PROTEIN-RELATED"/>
    <property type="match status" value="1"/>
</dbReference>
<gene>
    <name evidence="5" type="primary">Obp28a_4</name>
    <name evidence="5" type="ORF">Bhyg_17326</name>
</gene>
<keyword evidence="4" id="KW-0732">Signal</keyword>
<dbReference type="PANTHER" id="PTHR11857:SF42">
    <property type="entry name" value="GENERAL ODORANT-BINDING PROTEIN 19D-RELATED"/>
    <property type="match status" value="1"/>
</dbReference>
<dbReference type="Gene3D" id="1.10.238.20">
    <property type="entry name" value="Pheromone/general odorant binding protein domain"/>
    <property type="match status" value="1"/>
</dbReference>
<reference evidence="5" key="1">
    <citation type="submission" date="2022-07" db="EMBL/GenBank/DDBJ databases">
        <authorList>
            <person name="Trinca V."/>
            <person name="Uliana J.V.C."/>
            <person name="Torres T.T."/>
            <person name="Ward R.J."/>
            <person name="Monesi N."/>
        </authorList>
    </citation>
    <scope>NUCLEOTIDE SEQUENCE</scope>
    <source>
        <strain evidence="5">HSMRA1968</strain>
        <tissue evidence="5">Whole embryos</tissue>
    </source>
</reference>
<evidence type="ECO:0000256" key="2">
    <source>
        <dbReference type="ARBA" id="ARBA00008098"/>
    </source>
</evidence>
<evidence type="ECO:0000313" key="6">
    <source>
        <dbReference type="Proteomes" id="UP001151699"/>
    </source>
</evidence>
<evidence type="ECO:0000256" key="1">
    <source>
        <dbReference type="ARBA" id="ARBA00004613"/>
    </source>
</evidence>
<dbReference type="OrthoDB" id="6595846at2759"/>
<keyword evidence="3" id="KW-0964">Secreted</keyword>
<organism evidence="5 6">
    <name type="scientific">Pseudolycoriella hygida</name>
    <dbReference type="NCBI Taxonomy" id="35572"/>
    <lineage>
        <taxon>Eukaryota</taxon>
        <taxon>Metazoa</taxon>
        <taxon>Ecdysozoa</taxon>
        <taxon>Arthropoda</taxon>
        <taxon>Hexapoda</taxon>
        <taxon>Insecta</taxon>
        <taxon>Pterygota</taxon>
        <taxon>Neoptera</taxon>
        <taxon>Endopterygota</taxon>
        <taxon>Diptera</taxon>
        <taxon>Nematocera</taxon>
        <taxon>Sciaroidea</taxon>
        <taxon>Sciaridae</taxon>
        <taxon>Pseudolycoriella</taxon>
    </lineage>
</organism>
<dbReference type="Pfam" id="PF01395">
    <property type="entry name" value="PBP_GOBP"/>
    <property type="match status" value="1"/>
</dbReference>
<accession>A0A9Q0MNT0</accession>
<dbReference type="EMBL" id="WJQU01002304">
    <property type="protein sequence ID" value="KAJ6633014.1"/>
    <property type="molecule type" value="Genomic_DNA"/>
</dbReference>
<dbReference type="GO" id="GO:0005615">
    <property type="term" value="C:extracellular space"/>
    <property type="evidence" value="ECO:0007669"/>
    <property type="project" value="TreeGrafter"/>
</dbReference>
<dbReference type="AlphaFoldDB" id="A0A9Q0MNT0"/>
<evidence type="ECO:0000256" key="4">
    <source>
        <dbReference type="ARBA" id="ARBA00022729"/>
    </source>
</evidence>
<name>A0A9Q0MNT0_9DIPT</name>
<dbReference type="Proteomes" id="UP001151699">
    <property type="component" value="Unassembled WGS sequence"/>
</dbReference>
<dbReference type="SUPFAM" id="SSF47565">
    <property type="entry name" value="Insect pheromone/odorant-binding proteins"/>
    <property type="match status" value="1"/>
</dbReference>
<comment type="subcellular location">
    <subcellularLocation>
        <location evidence="1">Secreted</location>
    </subcellularLocation>
</comment>
<dbReference type="InterPro" id="IPR036728">
    <property type="entry name" value="PBP_GOBP_sf"/>
</dbReference>
<evidence type="ECO:0000313" key="5">
    <source>
        <dbReference type="EMBL" id="KAJ6633014.1"/>
    </source>
</evidence>
<dbReference type="CDD" id="cd23992">
    <property type="entry name" value="PBP_GOBP"/>
    <property type="match status" value="1"/>
</dbReference>
<keyword evidence="6" id="KW-1185">Reference proteome</keyword>
<dbReference type="GO" id="GO:0005549">
    <property type="term" value="F:odorant binding"/>
    <property type="evidence" value="ECO:0007669"/>
    <property type="project" value="InterPro"/>
</dbReference>
<dbReference type="GO" id="GO:0007608">
    <property type="term" value="P:sensory perception of smell"/>
    <property type="evidence" value="ECO:0007669"/>
    <property type="project" value="TreeGrafter"/>
</dbReference>
<proteinExistence type="inferred from homology"/>
<sequence length="130" mass="14870">MIHINLIPIKRSVSQQEFDEMSELCKVQEKATDSDMKMWKNDITPKSKVVKCLDACVGERMGMMKNNKLDVDAVMQAVQQENRNQKTIADLNEVFNECKSITDPDRCESSAKILECINNGSRKRGLQEIF</sequence>